<evidence type="ECO:0000256" key="1">
    <source>
        <dbReference type="SAM" id="MobiDB-lite"/>
    </source>
</evidence>
<feature type="region of interest" description="Disordered" evidence="1">
    <location>
        <begin position="1"/>
        <end position="51"/>
    </location>
</feature>
<gene>
    <name evidence="2" type="ORF">CK203_101358</name>
</gene>
<evidence type="ECO:0000313" key="2">
    <source>
        <dbReference type="EMBL" id="RVW26726.1"/>
    </source>
</evidence>
<reference evidence="2 3" key="1">
    <citation type="journal article" date="2018" name="PLoS Genet.">
        <title>Population sequencing reveals clonal diversity and ancestral inbreeding in the grapevine cultivar Chardonnay.</title>
        <authorList>
            <person name="Roach M.J."/>
            <person name="Johnson D.L."/>
            <person name="Bohlmann J."/>
            <person name="van Vuuren H.J."/>
            <person name="Jones S.J."/>
            <person name="Pretorius I.S."/>
            <person name="Schmidt S.A."/>
            <person name="Borneman A.R."/>
        </authorList>
    </citation>
    <scope>NUCLEOTIDE SEQUENCE [LARGE SCALE GENOMIC DNA]</scope>
    <source>
        <strain evidence="3">cv. Chardonnay</strain>
        <tissue evidence="2">Leaf</tissue>
    </source>
</reference>
<dbReference type="Proteomes" id="UP000288805">
    <property type="component" value="Unassembled WGS sequence"/>
</dbReference>
<sequence>MKEKGSLTPRTLVFAAQKESDESESGSSQSCIEDQMHMAPEYNDGSRDPDVEVASITHSEADLSQSAVQLETKGTFLTTKGCSLAYIGNGTMECFPN</sequence>
<name>A0A438CU41_VITVI</name>
<organism evidence="2 3">
    <name type="scientific">Vitis vinifera</name>
    <name type="common">Grape</name>
    <dbReference type="NCBI Taxonomy" id="29760"/>
    <lineage>
        <taxon>Eukaryota</taxon>
        <taxon>Viridiplantae</taxon>
        <taxon>Streptophyta</taxon>
        <taxon>Embryophyta</taxon>
        <taxon>Tracheophyta</taxon>
        <taxon>Spermatophyta</taxon>
        <taxon>Magnoliopsida</taxon>
        <taxon>eudicotyledons</taxon>
        <taxon>Gunneridae</taxon>
        <taxon>Pentapetalae</taxon>
        <taxon>rosids</taxon>
        <taxon>Vitales</taxon>
        <taxon>Vitaceae</taxon>
        <taxon>Viteae</taxon>
        <taxon>Vitis</taxon>
    </lineage>
</organism>
<proteinExistence type="predicted"/>
<dbReference type="AlphaFoldDB" id="A0A438CU41"/>
<comment type="caution">
    <text evidence="2">The sequence shown here is derived from an EMBL/GenBank/DDBJ whole genome shotgun (WGS) entry which is preliminary data.</text>
</comment>
<protein>
    <submittedName>
        <fullName evidence="2">Uncharacterized protein</fullName>
    </submittedName>
</protein>
<accession>A0A438CU41</accession>
<dbReference type="EMBL" id="QGNW01001993">
    <property type="protein sequence ID" value="RVW26726.1"/>
    <property type="molecule type" value="Genomic_DNA"/>
</dbReference>
<evidence type="ECO:0000313" key="3">
    <source>
        <dbReference type="Proteomes" id="UP000288805"/>
    </source>
</evidence>